<dbReference type="PATRIC" id="fig|993517.3.peg.2791"/>
<dbReference type="AlphaFoldDB" id="K5DGS9"/>
<dbReference type="EMBL" id="AMCW01000071">
    <property type="protein sequence ID" value="EKK02034.1"/>
    <property type="molecule type" value="Genomic_DNA"/>
</dbReference>
<sequence length="539" mass="59208">MSSLGVTFDILSTHSSPSAGEVLQLGATGDDQSTRQRCLRAMAHRKDVKSLNWLINRFEKYHDDLLSALTTKSGKLDAGYLGTAVTKQLAKDGWNQAIGLRLIDMVDCLNQTAALARLIDIAQNHEDSLIRAASGEVTLSLASPLSKAVRHRGDGERINPESERFRQSIAELLGAAVERYNNHRNTDLLDAFLVISDWNDALFQRLMSDESPTQETLLRRMRTSEHQSVLQLLAGFIRRRKIPGPVIGLLLRRHDAKFCETLLETITDNPTPVTAINLREYGLPDCLRGGESFMRSLGSDRDGAMCNAYSIAMPHEPESIHLVIAMLERGGPSAIRTAELCLKRIEAPQLGDWIAVLEDSLEQQTAADTENEDSTAVQQNTDCNRPLQLLDELIALSDHESKPLAAAAQSLLTHLNTAEVLPIFGDLSPEVGKQLGRILMQTDSGTLDMIRQGLRHAVMQNRLDAIEFAESLGLIDLMIDPLRQIAQTDHQLAKLRTAQALAHGTGSQSEAVLRELCSIQDGSLRDAAVASMAERGLTV</sequence>
<name>K5DGS9_RHOBT</name>
<evidence type="ECO:0000313" key="2">
    <source>
        <dbReference type="Proteomes" id="UP000007993"/>
    </source>
</evidence>
<accession>K5DGS9</accession>
<reference evidence="1 2" key="1">
    <citation type="journal article" date="2013" name="Mar. Genomics">
        <title>Expression of sulfatases in Rhodopirellula baltica and the diversity of sulfatases in the genus Rhodopirellula.</title>
        <authorList>
            <person name="Wegner C.E."/>
            <person name="Richter-Heitmann T."/>
            <person name="Klindworth A."/>
            <person name="Klockow C."/>
            <person name="Richter M."/>
            <person name="Achstetter T."/>
            <person name="Glockner F.O."/>
            <person name="Harder J."/>
        </authorList>
    </citation>
    <scope>NUCLEOTIDE SEQUENCE [LARGE SCALE GENOMIC DNA]</scope>
    <source>
        <strain evidence="1 2">SH28</strain>
    </source>
</reference>
<comment type="caution">
    <text evidence="1">The sequence shown here is derived from an EMBL/GenBank/DDBJ whole genome shotgun (WGS) entry which is preliminary data.</text>
</comment>
<evidence type="ECO:0000313" key="1">
    <source>
        <dbReference type="EMBL" id="EKK02034.1"/>
    </source>
</evidence>
<dbReference type="RefSeq" id="WP_007332313.1">
    <property type="nucleotide sequence ID" value="NZ_AMCW01000071.1"/>
</dbReference>
<organism evidence="1 2">
    <name type="scientific">Rhodopirellula baltica SH28</name>
    <dbReference type="NCBI Taxonomy" id="993517"/>
    <lineage>
        <taxon>Bacteria</taxon>
        <taxon>Pseudomonadati</taxon>
        <taxon>Planctomycetota</taxon>
        <taxon>Planctomycetia</taxon>
        <taxon>Pirellulales</taxon>
        <taxon>Pirellulaceae</taxon>
        <taxon>Rhodopirellula</taxon>
    </lineage>
</organism>
<gene>
    <name evidence="1" type="ORF">RBSH_02582</name>
</gene>
<dbReference type="Proteomes" id="UP000007993">
    <property type="component" value="Unassembled WGS sequence"/>
</dbReference>
<proteinExistence type="predicted"/>
<protein>
    <submittedName>
        <fullName evidence="1">Uncharacterized protein</fullName>
    </submittedName>
</protein>